<keyword evidence="1" id="KW-1133">Transmembrane helix</keyword>
<evidence type="ECO:0000313" key="3">
    <source>
        <dbReference type="EMBL" id="SHM82333.1"/>
    </source>
</evidence>
<name>A0A1M7LVL7_9FIRM</name>
<keyword evidence="1" id="KW-0812">Transmembrane</keyword>
<protein>
    <submittedName>
        <fullName evidence="3">Putative zinc-finger</fullName>
    </submittedName>
</protein>
<dbReference type="RefSeq" id="WP_073289637.1">
    <property type="nucleotide sequence ID" value="NZ_FRCP01000018.1"/>
</dbReference>
<dbReference type="Proteomes" id="UP000184038">
    <property type="component" value="Unassembled WGS sequence"/>
</dbReference>
<feature type="transmembrane region" description="Helical" evidence="1">
    <location>
        <begin position="77"/>
        <end position="97"/>
    </location>
</feature>
<evidence type="ECO:0000259" key="2">
    <source>
        <dbReference type="Pfam" id="PF13490"/>
    </source>
</evidence>
<dbReference type="AlphaFoldDB" id="A0A1M7LVL7"/>
<dbReference type="EMBL" id="FRCP01000018">
    <property type="protein sequence ID" value="SHM82333.1"/>
    <property type="molecule type" value="Genomic_DNA"/>
</dbReference>
<keyword evidence="3" id="KW-0479">Metal-binding</keyword>
<keyword evidence="1" id="KW-0472">Membrane</keyword>
<proteinExistence type="predicted"/>
<dbReference type="GO" id="GO:0008270">
    <property type="term" value="F:zinc ion binding"/>
    <property type="evidence" value="ECO:0007669"/>
    <property type="project" value="UniProtKB-KW"/>
</dbReference>
<dbReference type="STRING" id="1120996.SAMN02746066_03442"/>
<gene>
    <name evidence="3" type="ORF">SAMN02746066_03442</name>
</gene>
<evidence type="ECO:0000256" key="1">
    <source>
        <dbReference type="SAM" id="Phobius"/>
    </source>
</evidence>
<evidence type="ECO:0000313" key="4">
    <source>
        <dbReference type="Proteomes" id="UP000184038"/>
    </source>
</evidence>
<reference evidence="3 4" key="1">
    <citation type="submission" date="2016-11" db="EMBL/GenBank/DDBJ databases">
        <authorList>
            <person name="Jaros S."/>
            <person name="Januszkiewicz K."/>
            <person name="Wedrychowicz H."/>
        </authorList>
    </citation>
    <scope>NUCLEOTIDE SEQUENCE [LARGE SCALE GENOMIC DNA]</scope>
    <source>
        <strain evidence="3 4">DSM 15930</strain>
    </source>
</reference>
<keyword evidence="3" id="KW-0862">Zinc</keyword>
<organism evidence="3 4">
    <name type="scientific">Anaerosporobacter mobilis DSM 15930</name>
    <dbReference type="NCBI Taxonomy" id="1120996"/>
    <lineage>
        <taxon>Bacteria</taxon>
        <taxon>Bacillati</taxon>
        <taxon>Bacillota</taxon>
        <taxon>Clostridia</taxon>
        <taxon>Lachnospirales</taxon>
        <taxon>Lachnospiraceae</taxon>
        <taxon>Anaerosporobacter</taxon>
    </lineage>
</organism>
<sequence length="100" mass="11501">MLVECEVIRDLLPLYIDGVCSNKSRNLIEEHLQGCNCCKKDYENMIVPLDSIEKENEEVKVLKGITRKLKQDRIKNVVKGFILAMILGLIIYCFIGIKPF</sequence>
<dbReference type="Pfam" id="PF13490">
    <property type="entry name" value="zf-HC2"/>
    <property type="match status" value="1"/>
</dbReference>
<keyword evidence="4" id="KW-1185">Reference proteome</keyword>
<dbReference type="OrthoDB" id="6194834at2"/>
<dbReference type="InterPro" id="IPR027383">
    <property type="entry name" value="Znf_put"/>
</dbReference>
<feature type="domain" description="Putative zinc-finger" evidence="2">
    <location>
        <begin position="5"/>
        <end position="35"/>
    </location>
</feature>
<accession>A0A1M7LVL7</accession>
<keyword evidence="3" id="KW-0863">Zinc-finger</keyword>